<keyword evidence="1" id="KW-0812">Transmembrane</keyword>
<keyword evidence="1" id="KW-1133">Transmembrane helix</keyword>
<keyword evidence="1" id="KW-0472">Membrane</keyword>
<proteinExistence type="predicted"/>
<evidence type="ECO:0000313" key="2">
    <source>
        <dbReference type="EMBL" id="ORZ23079.1"/>
    </source>
</evidence>
<gene>
    <name evidence="2" type="ORF">BCR42DRAFT_403931</name>
</gene>
<reference evidence="2 3" key="1">
    <citation type="submission" date="2016-07" db="EMBL/GenBank/DDBJ databases">
        <title>Pervasive Adenine N6-methylation of Active Genes in Fungi.</title>
        <authorList>
            <consortium name="DOE Joint Genome Institute"/>
            <person name="Mondo S.J."/>
            <person name="Dannebaum R.O."/>
            <person name="Kuo R.C."/>
            <person name="Labutti K."/>
            <person name="Haridas S."/>
            <person name="Kuo A."/>
            <person name="Salamov A."/>
            <person name="Ahrendt S.R."/>
            <person name="Lipzen A."/>
            <person name="Sullivan W."/>
            <person name="Andreopoulos W.B."/>
            <person name="Clum A."/>
            <person name="Lindquist E."/>
            <person name="Daum C."/>
            <person name="Ramamoorthy G.K."/>
            <person name="Gryganskyi A."/>
            <person name="Culley D."/>
            <person name="Magnuson J.K."/>
            <person name="James T.Y."/>
            <person name="O'Malley M.A."/>
            <person name="Stajich J.E."/>
            <person name="Spatafora J.W."/>
            <person name="Visel A."/>
            <person name="Grigoriev I.V."/>
        </authorList>
    </citation>
    <scope>NUCLEOTIDE SEQUENCE [LARGE SCALE GENOMIC DNA]</scope>
    <source>
        <strain evidence="2 3">NRRL 1336</strain>
    </source>
</reference>
<dbReference type="EMBL" id="MCGE01000003">
    <property type="protein sequence ID" value="ORZ23079.1"/>
    <property type="molecule type" value="Genomic_DNA"/>
</dbReference>
<organism evidence="2 3">
    <name type="scientific">Absidia repens</name>
    <dbReference type="NCBI Taxonomy" id="90262"/>
    <lineage>
        <taxon>Eukaryota</taxon>
        <taxon>Fungi</taxon>
        <taxon>Fungi incertae sedis</taxon>
        <taxon>Mucoromycota</taxon>
        <taxon>Mucoromycotina</taxon>
        <taxon>Mucoromycetes</taxon>
        <taxon>Mucorales</taxon>
        <taxon>Cunninghamellaceae</taxon>
        <taxon>Absidia</taxon>
    </lineage>
</organism>
<accession>A0A1X2IVI2</accession>
<feature type="transmembrane region" description="Helical" evidence="1">
    <location>
        <begin position="12"/>
        <end position="32"/>
    </location>
</feature>
<dbReference type="AlphaFoldDB" id="A0A1X2IVI2"/>
<evidence type="ECO:0000313" key="3">
    <source>
        <dbReference type="Proteomes" id="UP000193560"/>
    </source>
</evidence>
<sequence length="56" mass="6624">MMFLAWDFSVIRVLILMLMLILIVIMAVYFWIAQNFVCFSTPPPFSFPFPTILHIQ</sequence>
<protein>
    <submittedName>
        <fullName evidence="2">Uncharacterized protein</fullName>
    </submittedName>
</protein>
<name>A0A1X2IVI2_9FUNG</name>
<comment type="caution">
    <text evidence="2">The sequence shown here is derived from an EMBL/GenBank/DDBJ whole genome shotgun (WGS) entry which is preliminary data.</text>
</comment>
<dbReference type="Proteomes" id="UP000193560">
    <property type="component" value="Unassembled WGS sequence"/>
</dbReference>
<keyword evidence="3" id="KW-1185">Reference proteome</keyword>
<evidence type="ECO:0000256" key="1">
    <source>
        <dbReference type="SAM" id="Phobius"/>
    </source>
</evidence>